<reference evidence="16 17" key="1">
    <citation type="submission" date="2020-09" db="EMBL/GenBank/DDBJ databases">
        <authorList>
            <person name="Ashkenazy H."/>
        </authorList>
    </citation>
    <scope>NUCLEOTIDE SEQUENCE [LARGE SCALE GENOMIC DNA]</scope>
    <source>
        <strain evidence="17">cv. Cdm-0</strain>
    </source>
</reference>
<dbReference type="CDD" id="cd17378">
    <property type="entry name" value="MFS_OCT_plant"/>
    <property type="match status" value="1"/>
</dbReference>
<evidence type="ECO:0000256" key="14">
    <source>
        <dbReference type="SAM" id="Phobius"/>
    </source>
</evidence>
<feature type="transmembrane region" description="Helical" evidence="14">
    <location>
        <begin position="372"/>
        <end position="393"/>
    </location>
</feature>
<feature type="transmembrane region" description="Helical" evidence="14">
    <location>
        <begin position="122"/>
        <end position="140"/>
    </location>
</feature>
<keyword evidence="6 12" id="KW-0479">Metal-binding</keyword>
<dbReference type="InterPro" id="IPR020846">
    <property type="entry name" value="MFS_dom"/>
</dbReference>
<dbReference type="CDD" id="cd20658">
    <property type="entry name" value="CYP79"/>
    <property type="match status" value="1"/>
</dbReference>
<evidence type="ECO:0000256" key="12">
    <source>
        <dbReference type="PIRSR" id="PIRSR602401-1"/>
    </source>
</evidence>
<keyword evidence="7 14" id="KW-1133">Transmembrane helix</keyword>
<evidence type="ECO:0000256" key="7">
    <source>
        <dbReference type="ARBA" id="ARBA00022989"/>
    </source>
</evidence>
<dbReference type="EMBL" id="LR881466">
    <property type="protein sequence ID" value="CAD5312889.1"/>
    <property type="molecule type" value="Genomic_DNA"/>
</dbReference>
<evidence type="ECO:0000256" key="5">
    <source>
        <dbReference type="ARBA" id="ARBA00022692"/>
    </source>
</evidence>
<gene>
    <name evidence="16" type="ORF">AT9943_LOCUS1414</name>
</gene>
<keyword evidence="4 12" id="KW-0349">Heme</keyword>
<evidence type="ECO:0000256" key="10">
    <source>
        <dbReference type="ARBA" id="ARBA00023033"/>
    </source>
</evidence>
<evidence type="ECO:0000256" key="9">
    <source>
        <dbReference type="ARBA" id="ARBA00023004"/>
    </source>
</evidence>
<protein>
    <submittedName>
        <fullName evidence="16">(thale cress) hypothetical protein</fullName>
    </submittedName>
</protein>
<dbReference type="PROSITE" id="PS50850">
    <property type="entry name" value="MFS"/>
    <property type="match status" value="1"/>
</dbReference>
<dbReference type="Pfam" id="PF00083">
    <property type="entry name" value="Sugar_tr"/>
    <property type="match status" value="1"/>
</dbReference>
<dbReference type="GO" id="GO:0016020">
    <property type="term" value="C:membrane"/>
    <property type="evidence" value="ECO:0007669"/>
    <property type="project" value="UniProtKB-SubCell"/>
</dbReference>
<evidence type="ECO:0000313" key="17">
    <source>
        <dbReference type="Proteomes" id="UP000516314"/>
    </source>
</evidence>
<evidence type="ECO:0000256" key="4">
    <source>
        <dbReference type="ARBA" id="ARBA00022617"/>
    </source>
</evidence>
<evidence type="ECO:0000256" key="8">
    <source>
        <dbReference type="ARBA" id="ARBA00023002"/>
    </source>
</evidence>
<feature type="domain" description="Major facilitator superfamily (MFS) profile" evidence="15">
    <location>
        <begin position="43"/>
        <end position="470"/>
    </location>
</feature>
<feature type="transmembrane region" description="Helical" evidence="14">
    <location>
        <begin position="152"/>
        <end position="175"/>
    </location>
</feature>
<keyword evidence="11 14" id="KW-0472">Membrane</keyword>
<feature type="transmembrane region" description="Helical" evidence="14">
    <location>
        <begin position="444"/>
        <end position="462"/>
    </location>
</feature>
<evidence type="ECO:0000256" key="11">
    <source>
        <dbReference type="ARBA" id="ARBA00023136"/>
    </source>
</evidence>
<evidence type="ECO:0000256" key="2">
    <source>
        <dbReference type="ARBA" id="ARBA00004141"/>
    </source>
</evidence>
<evidence type="ECO:0000256" key="6">
    <source>
        <dbReference type="ARBA" id="ARBA00022723"/>
    </source>
</evidence>
<keyword evidence="8" id="KW-0560">Oxidoreductase</keyword>
<dbReference type="Pfam" id="PF00067">
    <property type="entry name" value="p450"/>
    <property type="match status" value="1"/>
</dbReference>
<evidence type="ECO:0000256" key="3">
    <source>
        <dbReference type="ARBA" id="ARBA00010617"/>
    </source>
</evidence>
<dbReference type="Gene3D" id="1.10.630.10">
    <property type="entry name" value="Cytochrome P450"/>
    <property type="match status" value="1"/>
</dbReference>
<sequence>MADSTRPLLSDFNSSESNLPPPRSLEETIERCIGDFGWAQFLQAALVSFAWFFDAQQTFITVFTDSQPMWHCDNSDRVDSVCNTSSSNLCTLPNQTWSWDLNPHVSIISEWGLQCAGSFLKGFPASSFFLGCLIGGLALSTLADSSLGRKNMLLLSCLIMSLSSMLTAFSTSIWVYAFLRFLNGCGRATIGTCALVLSTEVVGKKWRGQVGAMGFFCFTLGFLSLPMLGYINEGNSWRNLYVWTSIPTLIYCCLVRSFVRESPRWLIVKGRKEEAVSILQSIASNAITMSFTNLCFEIISGNGGWIRYRRDALIGFTALSGISSALIAVLGQQLGSLQIVLELVSFFSACTAFNMTLIYTIEMFPTCVRNSAISMVRQALVFGGVFSPVMVAAGRENQFWSYGLFGLIIGLCGLFVFGLPETRGSVLCDTMDEEEYKTLAKRQFIGFIVFIASITLLGRIFSRPSKTKDRCRQLPPGRPGWPILGNLPELIMTRPRSKYFHLAMKELKTDIACFNFAGTHTITINSDEIAREAFRERDADLADRPQLSIVESIGDNYKTMGTSSYGEHFMKMKKVITTEIMSVKTLNMLEAARTIEADNLIAYIHSMYQRSETVDVRELSRVYGYAVTMRMLFGRRHVTKENMFSDDGRLGKAEKHHLEVIFNTLNCLPGFSPVDYVDRWLGGWNIDGEEERAKVNVNLVRSYNNPIIDERVEIWREKGGKAAVEDWLDTFITLKDQNGNYLVTPDEIKAQCVEFCIAAIDNPANNMEWTLGEMLKNPEILRKALKELDEVVGKDRLVQESDIPNLNYLKACCRETFRIHPSAHYVPPHVARQDTTLGGYFIPKGSHIHVCRPGLGRNPKIWKDPLAYEPERHLQGDGITKEVTLVETEMRFVSFSTGRRGCVGVKVGTIMMAMMLARFLQGFNWKLHRDFGPLSLEEDDASLLMAKPLLLSVEPRLASNLYPKFRP</sequence>
<feature type="transmembrane region" description="Helical" evidence="14">
    <location>
        <begin position="399"/>
        <end position="419"/>
    </location>
</feature>
<dbReference type="InterPro" id="IPR005828">
    <property type="entry name" value="MFS_sugar_transport-like"/>
</dbReference>
<keyword evidence="5 14" id="KW-0812">Transmembrane</keyword>
<organism evidence="16 17">
    <name type="scientific">Arabidopsis thaliana</name>
    <name type="common">Mouse-ear cress</name>
    <dbReference type="NCBI Taxonomy" id="3702"/>
    <lineage>
        <taxon>Eukaryota</taxon>
        <taxon>Viridiplantae</taxon>
        <taxon>Streptophyta</taxon>
        <taxon>Embryophyta</taxon>
        <taxon>Tracheophyta</taxon>
        <taxon>Spermatophyta</taxon>
        <taxon>Magnoliopsida</taxon>
        <taxon>eudicotyledons</taxon>
        <taxon>Gunneridae</taxon>
        <taxon>Pentapetalae</taxon>
        <taxon>rosids</taxon>
        <taxon>malvids</taxon>
        <taxon>Brassicales</taxon>
        <taxon>Brassicaceae</taxon>
        <taxon>Camelineae</taxon>
        <taxon>Arabidopsis</taxon>
    </lineage>
</organism>
<feature type="transmembrane region" description="Helical" evidence="14">
    <location>
        <begin position="210"/>
        <end position="228"/>
    </location>
</feature>
<dbReference type="Proteomes" id="UP000516314">
    <property type="component" value="Chromosome 1"/>
</dbReference>
<keyword evidence="9 12" id="KW-0408">Iron</keyword>
<feature type="transmembrane region" description="Helical" evidence="14">
    <location>
        <begin position="240"/>
        <end position="259"/>
    </location>
</feature>
<feature type="transmembrane region" description="Helical" evidence="14">
    <location>
        <begin position="337"/>
        <end position="360"/>
    </location>
</feature>
<dbReference type="PANTHER" id="PTHR47944:SF19">
    <property type="entry name" value="CYTOCHROME P450 77A4"/>
    <property type="match status" value="1"/>
</dbReference>
<dbReference type="PRINTS" id="PR00463">
    <property type="entry name" value="EP450I"/>
</dbReference>
<dbReference type="InterPro" id="IPR002401">
    <property type="entry name" value="Cyt_P450_E_grp-I"/>
</dbReference>
<dbReference type="AlphaFoldDB" id="A0A7G2DT94"/>
<dbReference type="Gene3D" id="1.20.1250.20">
    <property type="entry name" value="MFS general substrate transporter like domains"/>
    <property type="match status" value="2"/>
</dbReference>
<evidence type="ECO:0000259" key="15">
    <source>
        <dbReference type="PROSITE" id="PS50850"/>
    </source>
</evidence>
<comment type="cofactor">
    <cofactor evidence="1 12">
        <name>heme</name>
        <dbReference type="ChEBI" id="CHEBI:30413"/>
    </cofactor>
</comment>
<dbReference type="GO" id="GO:0005506">
    <property type="term" value="F:iron ion binding"/>
    <property type="evidence" value="ECO:0007669"/>
    <property type="project" value="InterPro"/>
</dbReference>
<evidence type="ECO:0000256" key="13">
    <source>
        <dbReference type="SAM" id="MobiDB-lite"/>
    </source>
</evidence>
<dbReference type="SUPFAM" id="SSF48264">
    <property type="entry name" value="Cytochrome P450"/>
    <property type="match status" value="1"/>
</dbReference>
<accession>A0A7G2DT94</accession>
<dbReference type="InterPro" id="IPR036259">
    <property type="entry name" value="MFS_trans_sf"/>
</dbReference>
<proteinExistence type="inferred from homology"/>
<comment type="subcellular location">
    <subcellularLocation>
        <location evidence="2">Membrane</location>
        <topology evidence="2">Multi-pass membrane protein</topology>
    </subcellularLocation>
</comment>
<dbReference type="InterPro" id="IPR017972">
    <property type="entry name" value="Cyt_P450_CS"/>
</dbReference>
<dbReference type="InterPro" id="IPR001128">
    <property type="entry name" value="Cyt_P450"/>
</dbReference>
<feature type="binding site" description="axial binding residue" evidence="12">
    <location>
        <position position="902"/>
    </location>
    <ligand>
        <name>heme</name>
        <dbReference type="ChEBI" id="CHEBI:30413"/>
    </ligand>
    <ligandPart>
        <name>Fe</name>
        <dbReference type="ChEBI" id="CHEBI:18248"/>
    </ligandPart>
</feature>
<dbReference type="PROSITE" id="PS00086">
    <property type="entry name" value="CYTOCHROME_P450"/>
    <property type="match status" value="1"/>
</dbReference>
<feature type="transmembrane region" description="Helical" evidence="14">
    <location>
        <begin position="312"/>
        <end position="331"/>
    </location>
</feature>
<dbReference type="InterPro" id="IPR036396">
    <property type="entry name" value="Cyt_P450_sf"/>
</dbReference>
<dbReference type="GO" id="GO:0016705">
    <property type="term" value="F:oxidoreductase activity, acting on paired donors, with incorporation or reduction of molecular oxygen"/>
    <property type="evidence" value="ECO:0007669"/>
    <property type="project" value="InterPro"/>
</dbReference>
<evidence type="ECO:0000256" key="1">
    <source>
        <dbReference type="ARBA" id="ARBA00001971"/>
    </source>
</evidence>
<dbReference type="PANTHER" id="PTHR47944">
    <property type="entry name" value="CYTOCHROME P450 98A9"/>
    <property type="match status" value="1"/>
</dbReference>
<dbReference type="GO" id="GO:0004497">
    <property type="term" value="F:monooxygenase activity"/>
    <property type="evidence" value="ECO:0007669"/>
    <property type="project" value="UniProtKB-KW"/>
</dbReference>
<comment type="similarity">
    <text evidence="3">Belongs to the cytochrome P450 family.</text>
</comment>
<dbReference type="GO" id="GO:0020037">
    <property type="term" value="F:heme binding"/>
    <property type="evidence" value="ECO:0007669"/>
    <property type="project" value="InterPro"/>
</dbReference>
<name>A0A7G2DT94_ARATH</name>
<feature type="region of interest" description="Disordered" evidence="13">
    <location>
        <begin position="1"/>
        <end position="23"/>
    </location>
</feature>
<dbReference type="GO" id="GO:0022857">
    <property type="term" value="F:transmembrane transporter activity"/>
    <property type="evidence" value="ECO:0007669"/>
    <property type="project" value="InterPro"/>
</dbReference>
<evidence type="ECO:0000313" key="16">
    <source>
        <dbReference type="EMBL" id="CAD5312889.1"/>
    </source>
</evidence>
<dbReference type="SUPFAM" id="SSF103473">
    <property type="entry name" value="MFS general substrate transporter"/>
    <property type="match status" value="1"/>
</dbReference>
<keyword evidence="10" id="KW-0503">Monooxygenase</keyword>